<keyword evidence="4" id="KW-0233">DNA recombination</keyword>
<dbReference type="InterPro" id="IPR058717">
    <property type="entry name" value="Phage_L5_Integrase_N"/>
</dbReference>
<reference evidence="8 9" key="1">
    <citation type="journal article" date="2019" name="Emerg. Microbes Infect.">
        <title>Comprehensive subspecies identification of 175 nontuberculous mycobacteria species based on 7547 genomic profiles.</title>
        <authorList>
            <person name="Matsumoto Y."/>
            <person name="Kinjo T."/>
            <person name="Motooka D."/>
            <person name="Nabeya D."/>
            <person name="Jung N."/>
            <person name="Uechi K."/>
            <person name="Horii T."/>
            <person name="Iida T."/>
            <person name="Fujita J."/>
            <person name="Nakamura S."/>
        </authorList>
    </citation>
    <scope>NUCLEOTIDE SEQUENCE [LARGE SCALE GENOMIC DNA]</scope>
    <source>
        <strain evidence="8 9">JCM 12688</strain>
    </source>
</reference>
<dbReference type="KEGG" id="mgad:MGAD_14070"/>
<dbReference type="InterPro" id="IPR011010">
    <property type="entry name" value="DNA_brk_join_enz"/>
</dbReference>
<gene>
    <name evidence="8" type="ORF">MGAD_14070</name>
</gene>
<dbReference type="Proteomes" id="UP000466187">
    <property type="component" value="Chromosome"/>
</dbReference>
<evidence type="ECO:0000259" key="6">
    <source>
        <dbReference type="PROSITE" id="PS51898"/>
    </source>
</evidence>
<dbReference type="SUPFAM" id="SSF56349">
    <property type="entry name" value="DNA breaking-rejoining enzymes"/>
    <property type="match status" value="1"/>
</dbReference>
<dbReference type="PANTHER" id="PTHR30349">
    <property type="entry name" value="PHAGE INTEGRASE-RELATED"/>
    <property type="match status" value="1"/>
</dbReference>
<dbReference type="InterPro" id="IPR002104">
    <property type="entry name" value="Integrase_catalytic"/>
</dbReference>
<dbReference type="PROSITE" id="PS51900">
    <property type="entry name" value="CB"/>
    <property type="match status" value="1"/>
</dbReference>
<sequence length="412" mass="45324">MDARPPLSMLIWHVFGTNPRPDWEETMTAAAGRDKRSFGSIRRLPSKRYQVRFTAPDGSYVTAPATFAARIDAEAYLADRRREIDAKLWNASAAAVAKPNRITFGAYAAQWLADRQIGGRPIKARTRAHYRAILDRELLPAFGDRPLSAITPADVRAWYGKTLVNHPTMRSHTYSLLKTILATAMNDELIDASPCRIPGAGTAKRAHTIRPASVSEIEAITAKMPDRLALAVTCASWLAMRQGEILELRRKDVDLDAGIVRIRRAVVRVGGRLQADTPKSAAGVRDVAIPPHLIDRFRDHLVMHTRPGDNALLFPSGADAARYLQVKALYVDFHRARAEAGRPDLRWHDMRHSGLVLAALSGATLAELMGRAGHSTPGAAMRYQHVAQGRDAEVAAALSKLAAVDTPRQRVE</sequence>
<evidence type="ECO:0000256" key="4">
    <source>
        <dbReference type="ARBA" id="ARBA00023172"/>
    </source>
</evidence>
<dbReference type="PANTHER" id="PTHR30349:SF64">
    <property type="entry name" value="PROPHAGE INTEGRASE INTD-RELATED"/>
    <property type="match status" value="1"/>
</dbReference>
<dbReference type="Pfam" id="PF14659">
    <property type="entry name" value="Phage_int_SAM_3"/>
    <property type="match status" value="1"/>
</dbReference>
<feature type="domain" description="Tyr recombinase" evidence="6">
    <location>
        <begin position="207"/>
        <end position="396"/>
    </location>
</feature>
<keyword evidence="2" id="KW-0229">DNA integration</keyword>
<evidence type="ECO:0000259" key="7">
    <source>
        <dbReference type="PROSITE" id="PS51900"/>
    </source>
</evidence>
<dbReference type="Gene3D" id="1.10.443.10">
    <property type="entry name" value="Intergrase catalytic core"/>
    <property type="match status" value="1"/>
</dbReference>
<comment type="similarity">
    <text evidence="1">Belongs to the 'phage' integrase family.</text>
</comment>
<dbReference type="Pfam" id="PF26003">
    <property type="entry name" value="Integrase_N_phage"/>
    <property type="match status" value="1"/>
</dbReference>
<feature type="domain" description="Core-binding (CB)" evidence="7">
    <location>
        <begin position="102"/>
        <end position="185"/>
    </location>
</feature>
<evidence type="ECO:0000256" key="3">
    <source>
        <dbReference type="ARBA" id="ARBA00023125"/>
    </source>
</evidence>
<proteinExistence type="inferred from homology"/>
<dbReference type="InterPro" id="IPR050090">
    <property type="entry name" value="Tyrosine_recombinase_XerCD"/>
</dbReference>
<evidence type="ECO:0000313" key="8">
    <source>
        <dbReference type="EMBL" id="BBZ17072.1"/>
    </source>
</evidence>
<dbReference type="InterPro" id="IPR013762">
    <property type="entry name" value="Integrase-like_cat_sf"/>
</dbReference>
<evidence type="ECO:0000313" key="9">
    <source>
        <dbReference type="Proteomes" id="UP000466187"/>
    </source>
</evidence>
<dbReference type="GO" id="GO:0003677">
    <property type="term" value="F:DNA binding"/>
    <property type="evidence" value="ECO:0007669"/>
    <property type="project" value="UniProtKB-UniRule"/>
</dbReference>
<dbReference type="InterPro" id="IPR044068">
    <property type="entry name" value="CB"/>
</dbReference>
<dbReference type="InterPro" id="IPR010998">
    <property type="entry name" value="Integrase_recombinase_N"/>
</dbReference>
<dbReference type="Gene3D" id="1.10.150.130">
    <property type="match status" value="1"/>
</dbReference>
<dbReference type="GO" id="GO:0006310">
    <property type="term" value="P:DNA recombination"/>
    <property type="evidence" value="ECO:0007669"/>
    <property type="project" value="UniProtKB-KW"/>
</dbReference>
<name>A0A7I7WJF6_MYCGU</name>
<dbReference type="InterPro" id="IPR004107">
    <property type="entry name" value="Integrase_SAM-like_N"/>
</dbReference>
<protein>
    <submittedName>
        <fullName evidence="8">Putative prophage phiRv2 integrase</fullName>
    </submittedName>
</protein>
<evidence type="ECO:0000256" key="5">
    <source>
        <dbReference type="PROSITE-ProRule" id="PRU01248"/>
    </source>
</evidence>
<evidence type="ECO:0000256" key="2">
    <source>
        <dbReference type="ARBA" id="ARBA00022908"/>
    </source>
</evidence>
<dbReference type="PROSITE" id="PS51898">
    <property type="entry name" value="TYR_RECOMBINASE"/>
    <property type="match status" value="1"/>
</dbReference>
<dbReference type="AlphaFoldDB" id="A0A7I7WJF6"/>
<keyword evidence="3 5" id="KW-0238">DNA-binding</keyword>
<dbReference type="EMBL" id="AP022608">
    <property type="protein sequence ID" value="BBZ17072.1"/>
    <property type="molecule type" value="Genomic_DNA"/>
</dbReference>
<dbReference type="Pfam" id="PF00589">
    <property type="entry name" value="Phage_integrase"/>
    <property type="match status" value="1"/>
</dbReference>
<dbReference type="GO" id="GO:0015074">
    <property type="term" value="P:DNA integration"/>
    <property type="evidence" value="ECO:0007669"/>
    <property type="project" value="UniProtKB-KW"/>
</dbReference>
<organism evidence="8 9">
    <name type="scientific">Mycolicibacterium gadium</name>
    <name type="common">Mycobacterium gadium</name>
    <dbReference type="NCBI Taxonomy" id="1794"/>
    <lineage>
        <taxon>Bacteria</taxon>
        <taxon>Bacillati</taxon>
        <taxon>Actinomycetota</taxon>
        <taxon>Actinomycetes</taxon>
        <taxon>Mycobacteriales</taxon>
        <taxon>Mycobacteriaceae</taxon>
        <taxon>Mycolicibacterium</taxon>
    </lineage>
</organism>
<evidence type="ECO:0000256" key="1">
    <source>
        <dbReference type="ARBA" id="ARBA00008857"/>
    </source>
</evidence>
<accession>A0A7I7WJF6</accession>